<dbReference type="CDD" id="cd04301">
    <property type="entry name" value="NAT_SF"/>
    <property type="match status" value="1"/>
</dbReference>
<dbReference type="AlphaFoldDB" id="A8RK00"/>
<reference evidence="2 3" key="1">
    <citation type="submission" date="2007-08" db="EMBL/GenBank/DDBJ databases">
        <authorList>
            <person name="Fulton L."/>
            <person name="Clifton S."/>
            <person name="Fulton B."/>
            <person name="Xu J."/>
            <person name="Minx P."/>
            <person name="Pepin K.H."/>
            <person name="Johnson M."/>
            <person name="Thiruvilangam P."/>
            <person name="Bhonagiri V."/>
            <person name="Nash W.E."/>
            <person name="Mardis E.R."/>
            <person name="Wilson R.K."/>
        </authorList>
    </citation>
    <scope>NUCLEOTIDE SEQUENCE [LARGE SCALE GENOMIC DNA]</scope>
    <source>
        <strain evidence="3">ATCC BAA-613 / DSM 15670 / CCUG 46953 / JCM 12243 / WAL 16351</strain>
    </source>
</reference>
<dbReference type="InterPro" id="IPR016181">
    <property type="entry name" value="Acyl_CoA_acyltransferase"/>
</dbReference>
<dbReference type="eggNOG" id="COG0456">
    <property type="taxonomic scope" value="Bacteria"/>
</dbReference>
<reference evidence="2 3" key="2">
    <citation type="submission" date="2007-09" db="EMBL/GenBank/DDBJ databases">
        <title>Draft genome sequence of Clostridium bolteae (ATCC BAA-613).</title>
        <authorList>
            <person name="Sudarsanam P."/>
            <person name="Ley R."/>
            <person name="Guruge J."/>
            <person name="Turnbaugh P.J."/>
            <person name="Mahowald M."/>
            <person name="Liep D."/>
            <person name="Gordon J."/>
        </authorList>
    </citation>
    <scope>NUCLEOTIDE SEQUENCE [LARGE SCALE GENOMIC DNA]</scope>
    <source>
        <strain evidence="3">ATCC BAA-613 / DSM 15670 / CCUG 46953 / JCM 12243 / WAL 16351</strain>
    </source>
</reference>
<evidence type="ECO:0000313" key="3">
    <source>
        <dbReference type="Proteomes" id="UP000005396"/>
    </source>
</evidence>
<proteinExistence type="predicted"/>
<dbReference type="EMBL" id="ABCC02000011">
    <property type="protein sequence ID" value="EDP18723.1"/>
    <property type="molecule type" value="Genomic_DNA"/>
</dbReference>
<comment type="caution">
    <text evidence="2">The sequence shown here is derived from an EMBL/GenBank/DDBJ whole genome shotgun (WGS) entry which is preliminary data.</text>
</comment>
<dbReference type="Gene3D" id="3.40.630.30">
    <property type="match status" value="1"/>
</dbReference>
<sequence length="168" mass="19393">MIYTITEMTEKHYYGKAYVQYAAWFETYRGLMPDEFLDNRKLESCYESTLKHPQDTYVALVDETVAGFIWYSPDAREYTRKTGMSEINALYVLKKYQGHGIGRALMEKSLSMMPHKEAVLYVLRGNNPAIGFYEHMGFMLTGNTFTQDTGFGNIVELEMMRTGRLTGP</sequence>
<dbReference type="InterPro" id="IPR000182">
    <property type="entry name" value="GNAT_dom"/>
</dbReference>
<accession>A8RK00</accession>
<dbReference type="PANTHER" id="PTHR43617">
    <property type="entry name" value="L-AMINO ACID N-ACETYLTRANSFERASE"/>
    <property type="match status" value="1"/>
</dbReference>
<evidence type="ECO:0000259" key="1">
    <source>
        <dbReference type="PROSITE" id="PS51186"/>
    </source>
</evidence>
<dbReference type="PROSITE" id="PS51186">
    <property type="entry name" value="GNAT"/>
    <property type="match status" value="1"/>
</dbReference>
<evidence type="ECO:0000313" key="2">
    <source>
        <dbReference type="EMBL" id="EDP18723.1"/>
    </source>
</evidence>
<feature type="domain" description="N-acetyltransferase" evidence="1">
    <location>
        <begin position="3"/>
        <end position="164"/>
    </location>
</feature>
<dbReference type="PaxDb" id="411902-CLOBOL_01085"/>
<organism evidence="2 3">
    <name type="scientific">Enterocloster bolteae (strain ATCC BAA-613 / DSM 15670 / CCUG 46953 / JCM 12243 / WAL 16351)</name>
    <name type="common">Clostridium bolteae</name>
    <dbReference type="NCBI Taxonomy" id="411902"/>
    <lineage>
        <taxon>Bacteria</taxon>
        <taxon>Bacillati</taxon>
        <taxon>Bacillota</taxon>
        <taxon>Clostridia</taxon>
        <taxon>Lachnospirales</taxon>
        <taxon>Lachnospiraceae</taxon>
        <taxon>Enterocloster</taxon>
    </lineage>
</organism>
<dbReference type="PANTHER" id="PTHR43617:SF2">
    <property type="entry name" value="UPF0039 PROTEIN SLL0451"/>
    <property type="match status" value="1"/>
</dbReference>
<gene>
    <name evidence="2" type="ORF">CLOBOL_01085</name>
</gene>
<dbReference type="Pfam" id="PF00583">
    <property type="entry name" value="Acetyltransf_1"/>
    <property type="match status" value="1"/>
</dbReference>
<dbReference type="GO" id="GO:0016747">
    <property type="term" value="F:acyltransferase activity, transferring groups other than amino-acyl groups"/>
    <property type="evidence" value="ECO:0007669"/>
    <property type="project" value="InterPro"/>
</dbReference>
<dbReference type="InterPro" id="IPR050276">
    <property type="entry name" value="MshD_Acetyltransferase"/>
</dbReference>
<name>A8RK00_ENTBW</name>
<dbReference type="HOGENOM" id="CLU_013985_18_2_9"/>
<dbReference type="SUPFAM" id="SSF55729">
    <property type="entry name" value="Acyl-CoA N-acyltransferases (Nat)"/>
    <property type="match status" value="1"/>
</dbReference>
<protein>
    <recommendedName>
        <fullName evidence="1">N-acetyltransferase domain-containing protein</fullName>
    </recommendedName>
</protein>
<dbReference type="RefSeq" id="WP_002568523.1">
    <property type="nucleotide sequence ID" value="NZ_DS480671.1"/>
</dbReference>
<dbReference type="Proteomes" id="UP000005396">
    <property type="component" value="Unassembled WGS sequence"/>
</dbReference>